<dbReference type="WBParaSite" id="ACOC_0000187701-mRNA-1">
    <property type="protein sequence ID" value="ACOC_0000187701-mRNA-1"/>
    <property type="gene ID" value="ACOC_0000187701"/>
</dbReference>
<evidence type="ECO:0000256" key="5">
    <source>
        <dbReference type="ARBA" id="ARBA00022490"/>
    </source>
</evidence>
<protein>
    <recommendedName>
        <fullName evidence="4">Methylosome subunit pICln</fullName>
    </recommendedName>
</protein>
<evidence type="ECO:0000313" key="8">
    <source>
        <dbReference type="EMBL" id="VDM53463.1"/>
    </source>
</evidence>
<dbReference type="Proteomes" id="UP000267027">
    <property type="component" value="Unassembled WGS sequence"/>
</dbReference>
<dbReference type="GO" id="GO:0005681">
    <property type="term" value="C:spliceosomal complex"/>
    <property type="evidence" value="ECO:0007669"/>
    <property type="project" value="TreeGrafter"/>
</dbReference>
<dbReference type="InterPro" id="IPR011993">
    <property type="entry name" value="PH-like_dom_sf"/>
</dbReference>
<organism evidence="10">
    <name type="scientific">Angiostrongylus costaricensis</name>
    <name type="common">Nematode worm</name>
    <dbReference type="NCBI Taxonomy" id="334426"/>
    <lineage>
        <taxon>Eukaryota</taxon>
        <taxon>Metazoa</taxon>
        <taxon>Ecdysozoa</taxon>
        <taxon>Nematoda</taxon>
        <taxon>Chromadorea</taxon>
        <taxon>Rhabditida</taxon>
        <taxon>Rhabditina</taxon>
        <taxon>Rhabditomorpha</taxon>
        <taxon>Strongyloidea</taxon>
        <taxon>Metastrongylidae</taxon>
        <taxon>Angiostrongylus</taxon>
    </lineage>
</organism>
<evidence type="ECO:0000256" key="3">
    <source>
        <dbReference type="ARBA" id="ARBA00007054"/>
    </source>
</evidence>
<dbReference type="STRING" id="334426.A0A0R3PD94"/>
<dbReference type="PANTHER" id="PTHR21399:SF0">
    <property type="entry name" value="METHYLOSOME SUBUNIT PICLN"/>
    <property type="match status" value="1"/>
</dbReference>
<comment type="function">
    <text evidence="7">Involved in both the assembly of spliceosomal snRNPs and the methylation of Sm proteins. Chaperone that regulates the assembly of spliceosomal U1, U2, U4 and U5 small nuclear ribonucleoproteins (snRNPs), the building blocks of the spliceosome, and thereby plays an important role in the splicing of cellular pre-mRNAs. Most spliceosomal snRNPs contain a common set of Sm proteins SNRPB, SNRPD1, SNRPD2, SNRPD3, SNRPE, SNRPF and SNRPG that assemble in a heptameric protein ring on the Sm site of the small nuclear RNA to form the core snRNP (Sm core). In the cytosol, the Sm proteins SNRPD1, SNRPD2, SNRPE, SNRPF and SNRPG are trapped in an inactive 6S pICln-Sm complex by the chaperone CLNS1A that controls the assembly of the core snRNP. Dissociation by the SMN complex of CLNS1A from the trapped Sm proteins and their transfer to an SMN-Sm complex triggers the assembly of core snRNPs and their transport to the nucleus.</text>
</comment>
<dbReference type="PANTHER" id="PTHR21399">
    <property type="entry name" value="CHLORIDE CONDUCTANCE REGULATORY PROTEIN ICLN"/>
    <property type="match status" value="1"/>
</dbReference>
<reference evidence="10" key="1">
    <citation type="submission" date="2017-02" db="UniProtKB">
        <authorList>
            <consortium name="WormBaseParasite"/>
        </authorList>
    </citation>
    <scope>IDENTIFICATION</scope>
</reference>
<keyword evidence="5" id="KW-0963">Cytoplasm</keyword>
<dbReference type="GO" id="GO:0034715">
    <property type="term" value="C:pICln-Sm protein complex"/>
    <property type="evidence" value="ECO:0007669"/>
    <property type="project" value="InterPro"/>
</dbReference>
<dbReference type="GO" id="GO:0005829">
    <property type="term" value="C:cytosol"/>
    <property type="evidence" value="ECO:0007669"/>
    <property type="project" value="InterPro"/>
</dbReference>
<dbReference type="AlphaFoldDB" id="A0A0R3PD94"/>
<name>A0A0R3PD94_ANGCS</name>
<dbReference type="GO" id="GO:0006821">
    <property type="term" value="P:chloride transport"/>
    <property type="evidence" value="ECO:0007669"/>
    <property type="project" value="InterPro"/>
</dbReference>
<dbReference type="GO" id="GO:0000387">
    <property type="term" value="P:spliceosomal snRNP assembly"/>
    <property type="evidence" value="ECO:0007669"/>
    <property type="project" value="InterPro"/>
</dbReference>
<dbReference type="GO" id="GO:0005886">
    <property type="term" value="C:plasma membrane"/>
    <property type="evidence" value="ECO:0007669"/>
    <property type="project" value="InterPro"/>
</dbReference>
<dbReference type="GO" id="GO:0006884">
    <property type="term" value="P:cell volume homeostasis"/>
    <property type="evidence" value="ECO:0007669"/>
    <property type="project" value="InterPro"/>
</dbReference>
<evidence type="ECO:0000256" key="4">
    <source>
        <dbReference type="ARBA" id="ARBA00015653"/>
    </source>
</evidence>
<dbReference type="GO" id="GO:0045292">
    <property type="term" value="P:mRNA cis splicing, via spliceosome"/>
    <property type="evidence" value="ECO:0007669"/>
    <property type="project" value="TreeGrafter"/>
</dbReference>
<dbReference type="EMBL" id="UYYA01000312">
    <property type="protein sequence ID" value="VDM53463.1"/>
    <property type="molecule type" value="Genomic_DNA"/>
</dbReference>
<evidence type="ECO:0000256" key="6">
    <source>
        <dbReference type="ARBA" id="ARBA00023242"/>
    </source>
</evidence>
<gene>
    <name evidence="8" type="ORF">ACOC_LOCUS1878</name>
</gene>
<keyword evidence="9" id="KW-1185">Reference proteome</keyword>
<dbReference type="GO" id="GO:0034709">
    <property type="term" value="C:methylosome"/>
    <property type="evidence" value="ECO:0007669"/>
    <property type="project" value="InterPro"/>
</dbReference>
<evidence type="ECO:0000256" key="1">
    <source>
        <dbReference type="ARBA" id="ARBA00004123"/>
    </source>
</evidence>
<dbReference type="Pfam" id="PF03517">
    <property type="entry name" value="Voldacs"/>
    <property type="match status" value="2"/>
</dbReference>
<evidence type="ECO:0000313" key="10">
    <source>
        <dbReference type="WBParaSite" id="ACOC_0000187701-mRNA-1"/>
    </source>
</evidence>
<evidence type="ECO:0000256" key="2">
    <source>
        <dbReference type="ARBA" id="ARBA00004496"/>
    </source>
</evidence>
<comment type="similarity">
    <text evidence="3">Belongs to the pICln (TC 1.A.47) family.</text>
</comment>
<proteinExistence type="inferred from homology"/>
<dbReference type="OrthoDB" id="19714at2759"/>
<evidence type="ECO:0000256" key="7">
    <source>
        <dbReference type="ARBA" id="ARBA00045890"/>
    </source>
</evidence>
<accession>A0A0R3PD94</accession>
<dbReference type="Gene3D" id="2.30.29.30">
    <property type="entry name" value="Pleckstrin-homology domain (PH domain)/Phosphotyrosine-binding domain (PTB)"/>
    <property type="match status" value="1"/>
</dbReference>
<evidence type="ECO:0000313" key="9">
    <source>
        <dbReference type="Proteomes" id="UP000267027"/>
    </source>
</evidence>
<dbReference type="OMA" id="HECVYIV"/>
<dbReference type="InterPro" id="IPR003521">
    <property type="entry name" value="ICln"/>
</dbReference>
<reference evidence="8 9" key="2">
    <citation type="submission" date="2018-11" db="EMBL/GenBank/DDBJ databases">
        <authorList>
            <consortium name="Pathogen Informatics"/>
        </authorList>
    </citation>
    <scope>NUCLEOTIDE SEQUENCE [LARGE SCALE GENOMIC DNA]</scope>
    <source>
        <strain evidence="8 9">Costa Rica</strain>
    </source>
</reference>
<dbReference type="InterPro" id="IPR039924">
    <property type="entry name" value="ICln/Lot5/Saf5"/>
</dbReference>
<dbReference type="PRINTS" id="PR01348">
    <property type="entry name" value="ICLNCHANNEL"/>
</dbReference>
<keyword evidence="6" id="KW-0539">Nucleus</keyword>
<comment type="subcellular location">
    <subcellularLocation>
        <location evidence="2">Cytoplasm</location>
    </subcellularLocation>
    <subcellularLocation>
        <location evidence="1">Nucleus</location>
    </subcellularLocation>
</comment>
<sequence>MIILSEVCQPTDGVRLTQPQVVAYMESESVGEGTLCVAESQVTWICRTSGLGFSLTYPSIILHAISTDLSTFPHECVYIVVDASKSGKFFLRFVYSSFSVQQIYNEMCVCQELNPDENDDFSGRNVALFQYHSL</sequence>